<sequence>MRKHIGVGVVADFDRSMIFQSGVLTAPPEVIIQSVDYSKYTQSGLLLKWMEVTAGRLRNIEISLVTPLSLQVPSTITSNNKADDLEASPQSGPIELEKLNTDRPGILLQFNDSQYIAGNSENSTFIIAKTNS</sequence>
<comment type="caution">
    <text evidence="1">The sequence shown here is derived from an EMBL/GenBank/DDBJ whole genome shotgun (WGS) entry which is preliminary data.</text>
</comment>
<proteinExistence type="predicted"/>
<keyword evidence="2" id="KW-1185">Reference proteome</keyword>
<name>A0AAD4R7S1_9BILA</name>
<dbReference type="EMBL" id="JAKKPZ010000011">
    <property type="protein sequence ID" value="KAI1715389.1"/>
    <property type="molecule type" value="Genomic_DNA"/>
</dbReference>
<dbReference type="AlphaFoldDB" id="A0AAD4R7S1"/>
<protein>
    <submittedName>
        <fullName evidence="1">Uncharacterized protein</fullName>
    </submittedName>
</protein>
<dbReference type="Proteomes" id="UP001201812">
    <property type="component" value="Unassembled WGS sequence"/>
</dbReference>
<organism evidence="1 2">
    <name type="scientific">Ditylenchus destructor</name>
    <dbReference type="NCBI Taxonomy" id="166010"/>
    <lineage>
        <taxon>Eukaryota</taxon>
        <taxon>Metazoa</taxon>
        <taxon>Ecdysozoa</taxon>
        <taxon>Nematoda</taxon>
        <taxon>Chromadorea</taxon>
        <taxon>Rhabditida</taxon>
        <taxon>Tylenchina</taxon>
        <taxon>Tylenchomorpha</taxon>
        <taxon>Sphaerularioidea</taxon>
        <taxon>Anguinidae</taxon>
        <taxon>Anguininae</taxon>
        <taxon>Ditylenchus</taxon>
    </lineage>
</organism>
<evidence type="ECO:0000313" key="2">
    <source>
        <dbReference type="Proteomes" id="UP001201812"/>
    </source>
</evidence>
<evidence type="ECO:0000313" key="1">
    <source>
        <dbReference type="EMBL" id="KAI1715389.1"/>
    </source>
</evidence>
<accession>A0AAD4R7S1</accession>
<gene>
    <name evidence="1" type="ORF">DdX_07698</name>
</gene>
<reference evidence="1" key="1">
    <citation type="submission" date="2022-01" db="EMBL/GenBank/DDBJ databases">
        <title>Genome Sequence Resource for Two Populations of Ditylenchus destructor, the Migratory Endoparasitic Phytonematode.</title>
        <authorList>
            <person name="Zhang H."/>
            <person name="Lin R."/>
            <person name="Xie B."/>
        </authorList>
    </citation>
    <scope>NUCLEOTIDE SEQUENCE</scope>
    <source>
        <strain evidence="1">BazhouSP</strain>
    </source>
</reference>